<feature type="binding site" evidence="9">
    <location>
        <position position="24"/>
    </location>
    <ligand>
        <name>NADPH</name>
        <dbReference type="ChEBI" id="CHEBI:57783"/>
    </ligand>
</feature>
<comment type="function">
    <text evidence="9">Catalyzes the NADPH-dependent rearrangement and reduction of 1-deoxy-D-xylulose-5-phosphate (DXP) to 2-C-methyl-D-erythritol 4-phosphate (MEP).</text>
</comment>
<proteinExistence type="inferred from homology"/>
<dbReference type="Proteomes" id="UP000703038">
    <property type="component" value="Unassembled WGS sequence"/>
</dbReference>
<protein>
    <recommendedName>
        <fullName evidence="9">1-deoxy-D-xylulose 5-phosphate reductoisomerase</fullName>
        <shortName evidence="9">DXP reductoisomerase</shortName>
        <ecNumber evidence="9">1.1.1.267</ecNumber>
    </recommendedName>
    <alternativeName>
        <fullName evidence="9">1-deoxyxylulose-5-phosphate reductoisomerase</fullName>
    </alternativeName>
    <alternativeName>
        <fullName evidence="9">2-C-methyl-D-erythritol 4-phosphate synthase</fullName>
    </alternativeName>
</protein>
<feature type="domain" description="1-deoxy-D-xylulose 5-phosphate reductoisomerase N-terminal" evidence="10">
    <location>
        <begin position="15"/>
        <end position="136"/>
    </location>
</feature>
<evidence type="ECO:0000256" key="1">
    <source>
        <dbReference type="ARBA" id="ARBA00005094"/>
    </source>
</evidence>
<dbReference type="Pfam" id="PF13288">
    <property type="entry name" value="DXPR_C"/>
    <property type="match status" value="1"/>
</dbReference>
<keyword evidence="4 9" id="KW-0521">NADP</keyword>
<dbReference type="NCBIfam" id="TIGR00243">
    <property type="entry name" value="Dxr"/>
    <property type="match status" value="1"/>
</dbReference>
<feature type="domain" description="1-deoxy-D-xylulose 5-phosphate reductoisomerase C-terminal" evidence="11">
    <location>
        <begin position="148"/>
        <end position="231"/>
    </location>
</feature>
<feature type="binding site" evidence="9">
    <location>
        <position position="214"/>
    </location>
    <ligand>
        <name>1-deoxy-D-xylulose 5-phosphate</name>
        <dbReference type="ChEBI" id="CHEBI:57792"/>
    </ligand>
</feature>
<dbReference type="Pfam" id="PF02670">
    <property type="entry name" value="DXP_reductoisom"/>
    <property type="match status" value="1"/>
</dbReference>
<feature type="binding site" evidence="9">
    <location>
        <position position="47"/>
    </location>
    <ligand>
        <name>NADPH</name>
        <dbReference type="ChEBI" id="CHEBI:57783"/>
    </ligand>
</feature>
<evidence type="ECO:0000256" key="7">
    <source>
        <dbReference type="ARBA" id="ARBA00023229"/>
    </source>
</evidence>
<evidence type="ECO:0000313" key="14">
    <source>
        <dbReference type="Proteomes" id="UP000703038"/>
    </source>
</evidence>
<comment type="caution">
    <text evidence="13">The sequence shown here is derived from an EMBL/GenBank/DDBJ whole genome shotgun (WGS) entry which is preliminary data.</text>
</comment>
<feature type="binding site" evidence="9">
    <location>
        <position position="153"/>
    </location>
    <ligand>
        <name>1-deoxy-D-xylulose 5-phosphate</name>
        <dbReference type="ChEBI" id="CHEBI:57792"/>
    </ligand>
</feature>
<dbReference type="GO" id="GO:0030604">
    <property type="term" value="F:1-deoxy-D-xylulose-5-phosphate reductoisomerase activity"/>
    <property type="evidence" value="ECO:0007669"/>
    <property type="project" value="UniProtKB-EC"/>
</dbReference>
<dbReference type="SUPFAM" id="SSF55347">
    <property type="entry name" value="Glyceraldehyde-3-phosphate dehydrogenase-like, C-terminal domain"/>
    <property type="match status" value="1"/>
</dbReference>
<comment type="catalytic activity">
    <reaction evidence="8">
        <text>2-C-methyl-D-erythritol 4-phosphate + NADP(+) = 1-deoxy-D-xylulose 5-phosphate + NADPH + H(+)</text>
        <dbReference type="Rhea" id="RHEA:13717"/>
        <dbReference type="ChEBI" id="CHEBI:15378"/>
        <dbReference type="ChEBI" id="CHEBI:57783"/>
        <dbReference type="ChEBI" id="CHEBI:57792"/>
        <dbReference type="ChEBI" id="CHEBI:58262"/>
        <dbReference type="ChEBI" id="CHEBI:58349"/>
        <dbReference type="EC" id="1.1.1.267"/>
    </reaction>
    <physiologicalReaction direction="right-to-left" evidence="8">
        <dbReference type="Rhea" id="RHEA:13719"/>
    </physiologicalReaction>
</comment>
<keyword evidence="5 9" id="KW-0560">Oxidoreductase</keyword>
<dbReference type="Pfam" id="PF08436">
    <property type="entry name" value="DXP_redisom_C"/>
    <property type="match status" value="1"/>
</dbReference>
<evidence type="ECO:0000256" key="9">
    <source>
        <dbReference type="HAMAP-Rule" id="MF_00183"/>
    </source>
</evidence>
<feature type="binding site" evidence="9">
    <location>
        <position position="129"/>
    </location>
    <ligand>
        <name>1-deoxy-D-xylulose 5-phosphate</name>
        <dbReference type="ChEBI" id="CHEBI:57792"/>
    </ligand>
</feature>
<feature type="binding site" evidence="9">
    <location>
        <position position="21"/>
    </location>
    <ligand>
        <name>NADPH</name>
        <dbReference type="ChEBI" id="CHEBI:57783"/>
    </ligand>
</feature>
<dbReference type="PANTHER" id="PTHR30525">
    <property type="entry name" value="1-DEOXY-D-XYLULOSE 5-PHOSPHATE REDUCTOISOMERASE"/>
    <property type="match status" value="1"/>
</dbReference>
<evidence type="ECO:0000259" key="11">
    <source>
        <dbReference type="Pfam" id="PF08436"/>
    </source>
</evidence>
<comment type="similarity">
    <text evidence="2 9">Belongs to the DXR family.</text>
</comment>
<feature type="binding site" evidence="9">
    <location>
        <position position="219"/>
    </location>
    <ligand>
        <name>1-deoxy-D-xylulose 5-phosphate</name>
        <dbReference type="ChEBI" id="CHEBI:57792"/>
    </ligand>
</feature>
<keyword evidence="9" id="KW-0460">Magnesium</keyword>
<keyword evidence="7 9" id="KW-0414">Isoprene biosynthesis</keyword>
<feature type="binding site" evidence="9">
    <location>
        <position position="50"/>
    </location>
    <ligand>
        <name>NADPH</name>
        <dbReference type="ChEBI" id="CHEBI:57783"/>
    </ligand>
</feature>
<evidence type="ECO:0000256" key="2">
    <source>
        <dbReference type="ARBA" id="ARBA00006825"/>
    </source>
</evidence>
<comment type="caution">
    <text evidence="9">Lacks conserved residue(s) required for the propagation of feature annotation.</text>
</comment>
<dbReference type="Gene3D" id="1.10.1740.10">
    <property type="match status" value="1"/>
</dbReference>
<feature type="binding site" evidence="9">
    <location>
        <position position="130"/>
    </location>
    <ligand>
        <name>NADPH</name>
        <dbReference type="ChEBI" id="CHEBI:57783"/>
    </ligand>
</feature>
<dbReference type="SUPFAM" id="SSF51735">
    <property type="entry name" value="NAD(P)-binding Rossmann-fold domains"/>
    <property type="match status" value="1"/>
</dbReference>
<feature type="binding site" evidence="9">
    <location>
        <position position="220"/>
    </location>
    <ligand>
        <name>1-deoxy-D-xylulose 5-phosphate</name>
        <dbReference type="ChEBI" id="CHEBI:57792"/>
    </ligand>
</feature>
<evidence type="ECO:0000256" key="4">
    <source>
        <dbReference type="ARBA" id="ARBA00022857"/>
    </source>
</evidence>
<feature type="binding site" evidence="9">
    <location>
        <position position="207"/>
    </location>
    <ligand>
        <name>NADPH</name>
        <dbReference type="ChEBI" id="CHEBI:57783"/>
    </ligand>
</feature>
<feature type="binding site" evidence="9">
    <location>
        <position position="223"/>
    </location>
    <ligand>
        <name>Mn(2+)</name>
        <dbReference type="ChEBI" id="CHEBI:29035"/>
    </ligand>
</feature>
<evidence type="ECO:0000259" key="12">
    <source>
        <dbReference type="Pfam" id="PF13288"/>
    </source>
</evidence>
<feature type="binding site" evidence="9">
    <location>
        <position position="201"/>
    </location>
    <ligand>
        <name>1-deoxy-D-xylulose 5-phosphate</name>
        <dbReference type="ChEBI" id="CHEBI:57792"/>
    </ligand>
</feature>
<dbReference type="InterPro" id="IPR026877">
    <property type="entry name" value="DXPR_C"/>
</dbReference>
<keyword evidence="6 9" id="KW-0464">Manganese</keyword>
<feature type="binding site" evidence="9">
    <location>
        <position position="23"/>
    </location>
    <ligand>
        <name>NADPH</name>
        <dbReference type="ChEBI" id="CHEBI:57783"/>
    </ligand>
</feature>
<dbReference type="EC" id="1.1.1.267" evidence="9"/>
<evidence type="ECO:0000313" key="13">
    <source>
        <dbReference type="EMBL" id="MBM7414935.1"/>
    </source>
</evidence>
<comment type="pathway">
    <text evidence="1 9">Isoprenoid biosynthesis; isopentenyl diphosphate biosynthesis via DXP pathway; isopentenyl diphosphate from 1-deoxy-D-xylulose 5-phosphate: step 1/6.</text>
</comment>
<feature type="binding site" evidence="9">
    <location>
        <position position="223"/>
    </location>
    <ligand>
        <name>1-deoxy-D-xylulose 5-phosphate</name>
        <dbReference type="ChEBI" id="CHEBI:57792"/>
    </ligand>
</feature>
<dbReference type="InterPro" id="IPR036169">
    <property type="entry name" value="DXPR_C_sf"/>
</dbReference>
<evidence type="ECO:0000256" key="8">
    <source>
        <dbReference type="ARBA" id="ARBA00048543"/>
    </source>
</evidence>
<dbReference type="InterPro" id="IPR013512">
    <property type="entry name" value="DXP_reductoisomerase_N"/>
</dbReference>
<dbReference type="Gene3D" id="3.40.50.720">
    <property type="entry name" value="NAD(P)-binding Rossmann-like Domain"/>
    <property type="match status" value="1"/>
</dbReference>
<dbReference type="HAMAP" id="MF_00183">
    <property type="entry name" value="DXP_reductoisom"/>
    <property type="match status" value="1"/>
</dbReference>
<evidence type="ECO:0000256" key="6">
    <source>
        <dbReference type="ARBA" id="ARBA00023211"/>
    </source>
</evidence>
<reference evidence="13 14" key="1">
    <citation type="submission" date="2021-01" db="EMBL/GenBank/DDBJ databases">
        <title>Genomics of switchgrass bacterial isolates.</title>
        <authorList>
            <person name="Shade A."/>
        </authorList>
    </citation>
    <scope>NUCLEOTIDE SEQUENCE [LARGE SCALE GENOMIC DNA]</scope>
    <source>
        <strain evidence="13 14">PvP111</strain>
    </source>
</reference>
<comment type="cofactor">
    <cofactor evidence="9">
        <name>Mg(2+)</name>
        <dbReference type="ChEBI" id="CHEBI:18420"/>
    </cofactor>
    <cofactor evidence="9">
        <name>Mn(2+)</name>
        <dbReference type="ChEBI" id="CHEBI:29035"/>
    </cofactor>
</comment>
<evidence type="ECO:0000256" key="3">
    <source>
        <dbReference type="ARBA" id="ARBA00022723"/>
    </source>
</evidence>
<keyword evidence="14" id="KW-1185">Reference proteome</keyword>
<gene>
    <name evidence="9" type="primary">dxr</name>
    <name evidence="13" type="ORF">JOE42_001668</name>
</gene>
<feature type="domain" description="DXP reductoisomerase C-terminal" evidence="12">
    <location>
        <begin position="264"/>
        <end position="382"/>
    </location>
</feature>
<dbReference type="InterPro" id="IPR003821">
    <property type="entry name" value="DXP_reductoisomerase"/>
</dbReference>
<evidence type="ECO:0000259" key="10">
    <source>
        <dbReference type="Pfam" id="PF02670"/>
    </source>
</evidence>
<feature type="binding site" evidence="9">
    <location>
        <position position="154"/>
    </location>
    <ligand>
        <name>1-deoxy-D-xylulose 5-phosphate</name>
        <dbReference type="ChEBI" id="CHEBI:57792"/>
    </ligand>
</feature>
<evidence type="ECO:0000256" key="5">
    <source>
        <dbReference type="ARBA" id="ARBA00023002"/>
    </source>
</evidence>
<keyword evidence="3 9" id="KW-0479">Metal-binding</keyword>
<feature type="binding site" evidence="9">
    <location>
        <position position="178"/>
    </location>
    <ligand>
        <name>1-deoxy-D-xylulose 5-phosphate</name>
        <dbReference type="ChEBI" id="CHEBI:57792"/>
    </ligand>
</feature>
<dbReference type="InterPro" id="IPR036291">
    <property type="entry name" value="NAD(P)-bd_dom_sf"/>
</dbReference>
<feature type="binding site" evidence="9">
    <location>
        <position position="22"/>
    </location>
    <ligand>
        <name>NADPH</name>
        <dbReference type="ChEBI" id="CHEBI:57783"/>
    </ligand>
</feature>
<accession>A0ABS2KTG4</accession>
<dbReference type="InterPro" id="IPR013644">
    <property type="entry name" value="DXP_reductoisomerase_C"/>
</dbReference>
<dbReference type="SUPFAM" id="SSF69055">
    <property type="entry name" value="1-deoxy-D-xylulose-5-phosphate reductoisomerase, C-terminal domain"/>
    <property type="match status" value="1"/>
</dbReference>
<feature type="binding site" evidence="9">
    <location>
        <position position="128"/>
    </location>
    <ligand>
        <name>NADPH</name>
        <dbReference type="ChEBI" id="CHEBI:57783"/>
    </ligand>
</feature>
<name>A0ABS2KTG4_9NOCA</name>
<sequence length="394" mass="40869">MTEQKARGTDGPVRVLVLGSTGSIGTQALEVMAARPDRFTVVGLAAGGGNVDLLRRQIAETGVRDVAVADVDAARTLDMPGVRSGADAATSLVREVQADVVLNALVGSLGLPPTLAALESGARLALANKESLVAGGSLVTSAATPGQIVPVDSEHSALAQCLRGGRADEVARLVVTASGGPFRGWDREGLESVTPEQAGKHPTWSMGPMNTLNSATLVNKGLEVIEAHLLFGIPYDRIDVTVHPQSIVHSMVTFTDGSTLAQASPPDMKLPIALALGWPDRIAGAATALDFTRAHTWDFAPLDDEVFPAVELARTAGALGGCMTAIYNAANEIAAEAFLDGRLSFPQIVDVVSDVVDAGRDDWSAEPSTVDDVLAADTWARDTARTLAAARSKG</sequence>
<feature type="binding site" evidence="9">
    <location>
        <position position="154"/>
    </location>
    <ligand>
        <name>Mn(2+)</name>
        <dbReference type="ChEBI" id="CHEBI:29035"/>
    </ligand>
</feature>
<dbReference type="EMBL" id="JAFBBK010000001">
    <property type="protein sequence ID" value="MBM7414935.1"/>
    <property type="molecule type" value="Genomic_DNA"/>
</dbReference>
<dbReference type="PANTHER" id="PTHR30525:SF0">
    <property type="entry name" value="1-DEOXY-D-XYLULOSE 5-PHOSPHATE REDUCTOISOMERASE, CHLOROPLASTIC"/>
    <property type="match status" value="1"/>
</dbReference>
<dbReference type="PIRSF" id="PIRSF006205">
    <property type="entry name" value="Dxp_reductismrs"/>
    <property type="match status" value="1"/>
</dbReference>
<organism evidence="13 14">
    <name type="scientific">Rhodococcoides corynebacterioides</name>
    <dbReference type="NCBI Taxonomy" id="53972"/>
    <lineage>
        <taxon>Bacteria</taxon>
        <taxon>Bacillati</taxon>
        <taxon>Actinomycetota</taxon>
        <taxon>Actinomycetes</taxon>
        <taxon>Mycobacteriales</taxon>
        <taxon>Nocardiaceae</taxon>
        <taxon>Rhodococcoides</taxon>
    </lineage>
</organism>
<feature type="binding site" evidence="9">
    <location>
        <position position="152"/>
    </location>
    <ligand>
        <name>Mn(2+)</name>
        <dbReference type="ChEBI" id="CHEBI:29035"/>
    </ligand>
</feature>